<dbReference type="CDD" id="cd22152">
    <property type="entry name" value="F-box_AtAFR-like"/>
    <property type="match status" value="1"/>
</dbReference>
<dbReference type="Gene3D" id="2.120.10.80">
    <property type="entry name" value="Kelch-type beta propeller"/>
    <property type="match status" value="1"/>
</dbReference>
<dbReference type="Pfam" id="PF00646">
    <property type="entry name" value="F-box"/>
    <property type="match status" value="1"/>
</dbReference>
<dbReference type="OrthoDB" id="191037at2759"/>
<dbReference type="InterPro" id="IPR015915">
    <property type="entry name" value="Kelch-typ_b-propeller"/>
</dbReference>
<dbReference type="AlphaFoldDB" id="B9T012"/>
<dbReference type="SMART" id="SM00256">
    <property type="entry name" value="FBOX"/>
    <property type="match status" value="1"/>
</dbReference>
<dbReference type="GO" id="GO:2000762">
    <property type="term" value="P:regulation of phenylpropanoid metabolic process"/>
    <property type="evidence" value="ECO:0007669"/>
    <property type="project" value="InterPro"/>
</dbReference>
<dbReference type="SMART" id="SM00612">
    <property type="entry name" value="Kelch"/>
    <property type="match status" value="2"/>
</dbReference>
<dbReference type="Proteomes" id="UP000008311">
    <property type="component" value="Unassembled WGS sequence"/>
</dbReference>
<organism evidence="2 3">
    <name type="scientific">Ricinus communis</name>
    <name type="common">Castor bean</name>
    <dbReference type="NCBI Taxonomy" id="3988"/>
    <lineage>
        <taxon>Eukaryota</taxon>
        <taxon>Viridiplantae</taxon>
        <taxon>Streptophyta</taxon>
        <taxon>Embryophyta</taxon>
        <taxon>Tracheophyta</taxon>
        <taxon>Spermatophyta</taxon>
        <taxon>Magnoliopsida</taxon>
        <taxon>eudicotyledons</taxon>
        <taxon>Gunneridae</taxon>
        <taxon>Pentapetalae</taxon>
        <taxon>rosids</taxon>
        <taxon>fabids</taxon>
        <taxon>Malpighiales</taxon>
        <taxon>Euphorbiaceae</taxon>
        <taxon>Acalyphoideae</taxon>
        <taxon>Acalypheae</taxon>
        <taxon>Ricinus</taxon>
    </lineage>
</organism>
<dbReference type="InterPro" id="IPR001810">
    <property type="entry name" value="F-box_dom"/>
</dbReference>
<dbReference type="eggNOG" id="KOG1072">
    <property type="taxonomic scope" value="Eukaryota"/>
</dbReference>
<sequence>MTELIPDLPEEIALDCLTRLHYTTHPVASRVCKNWNHLLQSKHFYYHRKQSSQTHKAACLIQLLPAISASKPVCPPRYGVTLCDPINGIWERFEPVPEYPDGLPLFCQVTSSEGKLLVIGGWDPVSYEPVSYVFVYDFITGIWRQGKDMPESRSFFAVGELNGRVIIAGGHNMNKTALSSAWSYDVSQDEWTELPRMSQERDECEGVVIGSEFWVVSGYQTDSQGRFEGSAEVIESGASEWRRVEDAWKDAAVNRSPKSCIGVDKGGKLLSWAEADSEVKFGACGVQSGEWALVSGSAYQGGAQGFFLKEGQDGKWKRLNVPEEFSGFVQSGCSVEI</sequence>
<proteinExistence type="predicted"/>
<feature type="domain" description="F-box" evidence="1">
    <location>
        <begin position="8"/>
        <end position="48"/>
    </location>
</feature>
<dbReference type="InterPro" id="IPR044595">
    <property type="entry name" value="KMD1-4"/>
</dbReference>
<protein>
    <submittedName>
        <fullName evidence="2">Protein AFR, putative</fullName>
    </submittedName>
</protein>
<dbReference type="KEGG" id="rcu:8285757"/>
<dbReference type="PANTHER" id="PTHR46407:SF4">
    <property type="entry name" value="F-BOX DOMAIN-CONTAINING PROTEIN"/>
    <property type="match status" value="1"/>
</dbReference>
<dbReference type="InterPro" id="IPR036047">
    <property type="entry name" value="F-box-like_dom_sf"/>
</dbReference>
<reference evidence="3" key="1">
    <citation type="journal article" date="2010" name="Nat. Biotechnol.">
        <title>Draft genome sequence of the oilseed species Ricinus communis.</title>
        <authorList>
            <person name="Chan A.P."/>
            <person name="Crabtree J."/>
            <person name="Zhao Q."/>
            <person name="Lorenzi H."/>
            <person name="Orvis J."/>
            <person name="Puiu D."/>
            <person name="Melake-Berhan A."/>
            <person name="Jones K.M."/>
            <person name="Redman J."/>
            <person name="Chen G."/>
            <person name="Cahoon E.B."/>
            <person name="Gedil M."/>
            <person name="Stanke M."/>
            <person name="Haas B.J."/>
            <person name="Wortman J.R."/>
            <person name="Fraser-Liggett C.M."/>
            <person name="Ravel J."/>
            <person name="Rabinowicz P.D."/>
        </authorList>
    </citation>
    <scope>NUCLEOTIDE SEQUENCE [LARGE SCALE GENOMIC DNA]</scope>
    <source>
        <strain evidence="3">cv. Hale</strain>
    </source>
</reference>
<evidence type="ECO:0000259" key="1">
    <source>
        <dbReference type="SMART" id="SM00256"/>
    </source>
</evidence>
<evidence type="ECO:0000313" key="3">
    <source>
        <dbReference type="Proteomes" id="UP000008311"/>
    </source>
</evidence>
<accession>B9T012</accession>
<dbReference type="PANTHER" id="PTHR46407">
    <property type="entry name" value="OS02G0208700 PROTEIN"/>
    <property type="match status" value="1"/>
</dbReference>
<dbReference type="EMBL" id="EQ974293">
    <property type="protein sequence ID" value="EEF30784.1"/>
    <property type="molecule type" value="Genomic_DNA"/>
</dbReference>
<dbReference type="InParanoid" id="B9T012"/>
<evidence type="ECO:0000313" key="2">
    <source>
        <dbReference type="EMBL" id="EEF30784.1"/>
    </source>
</evidence>
<dbReference type="SUPFAM" id="SSF81383">
    <property type="entry name" value="F-box domain"/>
    <property type="match status" value="1"/>
</dbReference>
<dbReference type="InterPro" id="IPR006652">
    <property type="entry name" value="Kelch_1"/>
</dbReference>
<dbReference type="Pfam" id="PF01344">
    <property type="entry name" value="Kelch_1"/>
    <property type="match status" value="2"/>
</dbReference>
<name>B9T012_RICCO</name>
<keyword evidence="3" id="KW-1185">Reference proteome</keyword>
<gene>
    <name evidence="2" type="ORF">RCOM_0036380</name>
</gene>
<dbReference type="GO" id="GO:0080037">
    <property type="term" value="P:negative regulation of cytokinin-activated signaling pathway"/>
    <property type="evidence" value="ECO:0007669"/>
    <property type="project" value="InterPro"/>
</dbReference>
<dbReference type="Gene3D" id="1.20.1280.50">
    <property type="match status" value="1"/>
</dbReference>
<dbReference type="SUPFAM" id="SSF117281">
    <property type="entry name" value="Kelch motif"/>
    <property type="match status" value="1"/>
</dbReference>